<accession>A0AAD7FCG1</accession>
<dbReference type="InterPro" id="IPR036047">
    <property type="entry name" value="F-box-like_dom_sf"/>
</dbReference>
<comment type="caution">
    <text evidence="2">The sequence shown here is derived from an EMBL/GenBank/DDBJ whole genome shotgun (WGS) entry which is preliminary data.</text>
</comment>
<evidence type="ECO:0000313" key="3">
    <source>
        <dbReference type="Proteomes" id="UP001221142"/>
    </source>
</evidence>
<reference evidence="2" key="1">
    <citation type="submission" date="2023-03" db="EMBL/GenBank/DDBJ databases">
        <title>Massive genome expansion in bonnet fungi (Mycena s.s.) driven by repeated elements and novel gene families across ecological guilds.</title>
        <authorList>
            <consortium name="Lawrence Berkeley National Laboratory"/>
            <person name="Harder C.B."/>
            <person name="Miyauchi S."/>
            <person name="Viragh M."/>
            <person name="Kuo A."/>
            <person name="Thoen E."/>
            <person name="Andreopoulos B."/>
            <person name="Lu D."/>
            <person name="Skrede I."/>
            <person name="Drula E."/>
            <person name="Henrissat B."/>
            <person name="Morin E."/>
            <person name="Kohler A."/>
            <person name="Barry K."/>
            <person name="LaButti K."/>
            <person name="Morin E."/>
            <person name="Salamov A."/>
            <person name="Lipzen A."/>
            <person name="Mereny Z."/>
            <person name="Hegedus B."/>
            <person name="Baldrian P."/>
            <person name="Stursova M."/>
            <person name="Weitz H."/>
            <person name="Taylor A."/>
            <person name="Grigoriev I.V."/>
            <person name="Nagy L.G."/>
            <person name="Martin F."/>
            <person name="Kauserud H."/>
        </authorList>
    </citation>
    <scope>NUCLEOTIDE SEQUENCE</scope>
    <source>
        <strain evidence="2">9284</strain>
    </source>
</reference>
<dbReference type="SUPFAM" id="SSF81383">
    <property type="entry name" value="F-box domain"/>
    <property type="match status" value="1"/>
</dbReference>
<dbReference type="SMART" id="SM00256">
    <property type="entry name" value="FBOX"/>
    <property type="match status" value="1"/>
</dbReference>
<evidence type="ECO:0000259" key="1">
    <source>
        <dbReference type="PROSITE" id="PS50181"/>
    </source>
</evidence>
<dbReference type="PROSITE" id="PS50181">
    <property type="entry name" value="FBOX"/>
    <property type="match status" value="1"/>
</dbReference>
<gene>
    <name evidence="2" type="ORF">FB45DRAFT_804190</name>
</gene>
<organism evidence="2 3">
    <name type="scientific">Roridomyces roridus</name>
    <dbReference type="NCBI Taxonomy" id="1738132"/>
    <lineage>
        <taxon>Eukaryota</taxon>
        <taxon>Fungi</taxon>
        <taxon>Dikarya</taxon>
        <taxon>Basidiomycota</taxon>
        <taxon>Agaricomycotina</taxon>
        <taxon>Agaricomycetes</taxon>
        <taxon>Agaricomycetidae</taxon>
        <taxon>Agaricales</taxon>
        <taxon>Marasmiineae</taxon>
        <taxon>Mycenaceae</taxon>
        <taxon>Roridomyces</taxon>
    </lineage>
</organism>
<dbReference type="Gene3D" id="1.20.1280.50">
    <property type="match status" value="1"/>
</dbReference>
<proteinExistence type="predicted"/>
<dbReference type="InterPro" id="IPR001810">
    <property type="entry name" value="F-box_dom"/>
</dbReference>
<feature type="domain" description="F-box" evidence="1">
    <location>
        <begin position="1"/>
        <end position="49"/>
    </location>
</feature>
<evidence type="ECO:0000313" key="2">
    <source>
        <dbReference type="EMBL" id="KAJ7610803.1"/>
    </source>
</evidence>
<dbReference type="EMBL" id="JARKIF010000034">
    <property type="protein sequence ID" value="KAJ7610803.1"/>
    <property type="molecule type" value="Genomic_DNA"/>
</dbReference>
<dbReference type="AlphaFoldDB" id="A0AAD7FCG1"/>
<keyword evidence="3" id="KW-1185">Reference proteome</keyword>
<protein>
    <recommendedName>
        <fullName evidence="1">F-box domain-containing protein</fullName>
    </recommendedName>
</protein>
<dbReference type="Proteomes" id="UP001221142">
    <property type="component" value="Unassembled WGS sequence"/>
</dbReference>
<sequence>MLLLLPGELILQVFSYLDYPDLALLSKLSQVLARLASDPALLNNRIRVITPARVNHDLFGLDPRGDLLRPSVGDLVQRGVIRGLAIERRWRAGSYFYSHTSVRQYETALLLARQQACHVLSTHLRRRGANDNPLMTLLQAQVYPDVESATLRISRSLLPVMRQLKFSLQRDKLARLVRDGSGMLGVGKWIENNGRVVRDGERVRLAICPNVRQIASIYEARK</sequence>
<name>A0AAD7FCG1_9AGAR</name>
<dbReference type="Pfam" id="PF12937">
    <property type="entry name" value="F-box-like"/>
    <property type="match status" value="1"/>
</dbReference>